<sequence length="139" mass="14733">MGPVFIRKGSPPSNGRMGSPPGTPLGGGWAVSSKSAARPLAETPFWRAAPAGCTPFATGPDAVAPGTPCGRWRSASSRALASASSLWRKDETTKGHECEAAGGRRIYRRIRQPMKDVSQKDEKRPEVSRVESTPTLCAI</sequence>
<evidence type="ECO:0000313" key="3">
    <source>
        <dbReference type="Proteomes" id="UP000314294"/>
    </source>
</evidence>
<feature type="compositionally biased region" description="Basic and acidic residues" evidence="1">
    <location>
        <begin position="113"/>
        <end position="129"/>
    </location>
</feature>
<reference evidence="2 3" key="1">
    <citation type="submission" date="2019-03" db="EMBL/GenBank/DDBJ databases">
        <title>First draft genome of Liparis tanakae, snailfish: a comprehensive survey of snailfish specific genes.</title>
        <authorList>
            <person name="Kim W."/>
            <person name="Song I."/>
            <person name="Jeong J.-H."/>
            <person name="Kim D."/>
            <person name="Kim S."/>
            <person name="Ryu S."/>
            <person name="Song J.Y."/>
            <person name="Lee S.K."/>
        </authorList>
    </citation>
    <scope>NUCLEOTIDE SEQUENCE [LARGE SCALE GENOMIC DNA]</scope>
    <source>
        <tissue evidence="2">Muscle</tissue>
    </source>
</reference>
<feature type="compositionally biased region" description="Polar residues" evidence="1">
    <location>
        <begin position="130"/>
        <end position="139"/>
    </location>
</feature>
<protein>
    <submittedName>
        <fullName evidence="2">Uncharacterized protein</fullName>
    </submittedName>
</protein>
<comment type="caution">
    <text evidence="2">The sequence shown here is derived from an EMBL/GenBank/DDBJ whole genome shotgun (WGS) entry which is preliminary data.</text>
</comment>
<feature type="region of interest" description="Disordered" evidence="1">
    <location>
        <begin position="1"/>
        <end position="36"/>
    </location>
</feature>
<accession>A0A4Z2GXQ1</accession>
<gene>
    <name evidence="2" type="ORF">EYF80_032450</name>
</gene>
<dbReference type="AlphaFoldDB" id="A0A4Z2GXQ1"/>
<name>A0A4Z2GXQ1_9TELE</name>
<proteinExistence type="predicted"/>
<feature type="region of interest" description="Disordered" evidence="1">
    <location>
        <begin position="113"/>
        <end position="139"/>
    </location>
</feature>
<evidence type="ECO:0000256" key="1">
    <source>
        <dbReference type="SAM" id="MobiDB-lite"/>
    </source>
</evidence>
<dbReference type="Proteomes" id="UP000314294">
    <property type="component" value="Unassembled WGS sequence"/>
</dbReference>
<organism evidence="2 3">
    <name type="scientific">Liparis tanakae</name>
    <name type="common">Tanaka's snailfish</name>
    <dbReference type="NCBI Taxonomy" id="230148"/>
    <lineage>
        <taxon>Eukaryota</taxon>
        <taxon>Metazoa</taxon>
        <taxon>Chordata</taxon>
        <taxon>Craniata</taxon>
        <taxon>Vertebrata</taxon>
        <taxon>Euteleostomi</taxon>
        <taxon>Actinopterygii</taxon>
        <taxon>Neopterygii</taxon>
        <taxon>Teleostei</taxon>
        <taxon>Neoteleostei</taxon>
        <taxon>Acanthomorphata</taxon>
        <taxon>Eupercaria</taxon>
        <taxon>Perciformes</taxon>
        <taxon>Cottioidei</taxon>
        <taxon>Cottales</taxon>
        <taxon>Liparidae</taxon>
        <taxon>Liparis</taxon>
    </lineage>
</organism>
<evidence type="ECO:0000313" key="2">
    <source>
        <dbReference type="EMBL" id="TNN57374.1"/>
    </source>
</evidence>
<dbReference type="EMBL" id="SRLO01000407">
    <property type="protein sequence ID" value="TNN57374.1"/>
    <property type="molecule type" value="Genomic_DNA"/>
</dbReference>
<keyword evidence="3" id="KW-1185">Reference proteome</keyword>